<dbReference type="Pfam" id="PF01569">
    <property type="entry name" value="PAP2"/>
    <property type="match status" value="1"/>
</dbReference>
<dbReference type="PANTHER" id="PTHR10165">
    <property type="entry name" value="LIPID PHOSPHATE PHOSPHATASE"/>
    <property type="match status" value="1"/>
</dbReference>
<comment type="similarity">
    <text evidence="2">Belongs to the PA-phosphatase related phosphoesterase family.</text>
</comment>
<dbReference type="Proteomes" id="UP000292447">
    <property type="component" value="Chromosome III"/>
</dbReference>
<keyword evidence="9" id="KW-1185">Reference proteome</keyword>
<dbReference type="STRING" id="2163413.A0A4V1AE90"/>
<feature type="domain" description="Phosphatidic acid phosphatase type 2/haloperoxidase" evidence="7">
    <location>
        <begin position="97"/>
        <end position="242"/>
    </location>
</feature>
<comment type="subcellular location">
    <subcellularLocation>
        <location evidence="1">Membrane</location>
        <topology evidence="1">Multi-pass membrane protein</topology>
    </subcellularLocation>
</comment>
<evidence type="ECO:0000259" key="7">
    <source>
        <dbReference type="SMART" id="SM00014"/>
    </source>
</evidence>
<name>A0A4V1AE90_9ASCO</name>
<evidence type="ECO:0000256" key="2">
    <source>
        <dbReference type="ARBA" id="ARBA00008816"/>
    </source>
</evidence>
<keyword evidence="4 6" id="KW-1133">Transmembrane helix</keyword>
<gene>
    <name evidence="8" type="primary">MPUL0C03510</name>
    <name evidence="8" type="ORF">METSCH_C03510</name>
</gene>
<dbReference type="CDD" id="cd03390">
    <property type="entry name" value="PAP2_containing_1_like"/>
    <property type="match status" value="1"/>
</dbReference>
<dbReference type="GO" id="GO:0046839">
    <property type="term" value="P:phospholipid dephosphorylation"/>
    <property type="evidence" value="ECO:0007669"/>
    <property type="project" value="TreeGrafter"/>
</dbReference>
<feature type="transmembrane region" description="Helical" evidence="6">
    <location>
        <begin position="94"/>
        <end position="113"/>
    </location>
</feature>
<dbReference type="SUPFAM" id="SSF48317">
    <property type="entry name" value="Acid phosphatase/Vanadium-dependent haloperoxidase"/>
    <property type="match status" value="1"/>
</dbReference>
<evidence type="ECO:0000256" key="4">
    <source>
        <dbReference type="ARBA" id="ARBA00022989"/>
    </source>
</evidence>
<dbReference type="EMBL" id="CP034458">
    <property type="protein sequence ID" value="QBM88383.1"/>
    <property type="molecule type" value="Genomic_DNA"/>
</dbReference>
<keyword evidence="3 6" id="KW-0812">Transmembrane</keyword>
<dbReference type="PANTHER" id="PTHR10165:SF35">
    <property type="entry name" value="RE23632P"/>
    <property type="match status" value="1"/>
</dbReference>
<evidence type="ECO:0000256" key="3">
    <source>
        <dbReference type="ARBA" id="ARBA00022692"/>
    </source>
</evidence>
<protein>
    <submittedName>
        <fullName evidence="8">Diacylglycerol diphosphate phosphatase / phosphatidate phosphatase</fullName>
    </submittedName>
</protein>
<feature type="transmembrane region" description="Helical" evidence="6">
    <location>
        <begin position="196"/>
        <end position="214"/>
    </location>
</feature>
<proteinExistence type="inferred from homology"/>
<evidence type="ECO:0000256" key="6">
    <source>
        <dbReference type="SAM" id="Phobius"/>
    </source>
</evidence>
<reference evidence="9" key="1">
    <citation type="submission" date="2019-03" db="EMBL/GenBank/DDBJ databases">
        <title>Snf2 controls pulcherriminic acid biosynthesis and connects pigmentation and antifungal activity of the yeast Metschnikowia pulcherrima.</title>
        <authorList>
            <person name="Gore-Lloyd D."/>
            <person name="Sumann I."/>
            <person name="Brachmann A.O."/>
            <person name="Schneeberger K."/>
            <person name="Ortiz-Merino R.A."/>
            <person name="Moreno-Beltran M."/>
            <person name="Schlaefli M."/>
            <person name="Kirner P."/>
            <person name="Santos Kron A."/>
            <person name="Wolfe K.H."/>
            <person name="Piel J."/>
            <person name="Ahrens C.H."/>
            <person name="Henk D."/>
            <person name="Freimoser F.M."/>
        </authorList>
    </citation>
    <scope>NUCLEOTIDE SEQUENCE [LARGE SCALE GENOMIC DNA]</scope>
    <source>
        <strain evidence="9">APC 1.2</strain>
    </source>
</reference>
<keyword evidence="5 6" id="KW-0472">Membrane</keyword>
<sequence length="268" mass="29866">MLPATYFRLGLFRRYLPDWLTTGTLLAYFFLVAEHARPFARQFKLSDSTLQHPFAVHERVSGHACLALAAVVPSVVIALVTFFRKKHKPEAWHVTQVSLLGLALTVAATGVLTDLLKCWVGRPRPDFLARCGPAENTPLDEYVDVSVCTAPLGMSLLADGMRLTPLGHSLISFSAFLFLSMWIYGQFRLAQRPRDVHVHVLAGLPLVLASYVALSRVQDYRHHFVDIFTGGVLGCTVAYVVYHKYFHGVTSEHLSEVLGYEDDEGLPL</sequence>
<dbReference type="InterPro" id="IPR036938">
    <property type="entry name" value="PAP2/HPO_sf"/>
</dbReference>
<feature type="transmembrane region" description="Helical" evidence="6">
    <location>
        <begin position="220"/>
        <end position="242"/>
    </location>
</feature>
<evidence type="ECO:0000313" key="9">
    <source>
        <dbReference type="Proteomes" id="UP000292447"/>
    </source>
</evidence>
<feature type="transmembrane region" description="Helical" evidence="6">
    <location>
        <begin position="166"/>
        <end position="184"/>
    </location>
</feature>
<dbReference type="GO" id="GO:0008195">
    <property type="term" value="F:phosphatidate phosphatase activity"/>
    <property type="evidence" value="ECO:0007669"/>
    <property type="project" value="TreeGrafter"/>
</dbReference>
<organism evidence="8 9">
    <name type="scientific">Metschnikowia aff. pulcherrima</name>
    <dbReference type="NCBI Taxonomy" id="2163413"/>
    <lineage>
        <taxon>Eukaryota</taxon>
        <taxon>Fungi</taxon>
        <taxon>Dikarya</taxon>
        <taxon>Ascomycota</taxon>
        <taxon>Saccharomycotina</taxon>
        <taxon>Pichiomycetes</taxon>
        <taxon>Metschnikowiaceae</taxon>
        <taxon>Metschnikowia</taxon>
    </lineage>
</organism>
<dbReference type="GO" id="GO:0006644">
    <property type="term" value="P:phospholipid metabolic process"/>
    <property type="evidence" value="ECO:0007669"/>
    <property type="project" value="InterPro"/>
</dbReference>
<evidence type="ECO:0000256" key="1">
    <source>
        <dbReference type="ARBA" id="ARBA00004141"/>
    </source>
</evidence>
<dbReference type="InterPro" id="IPR043216">
    <property type="entry name" value="PAP-like"/>
</dbReference>
<dbReference type="SMART" id="SM00014">
    <property type="entry name" value="acidPPc"/>
    <property type="match status" value="1"/>
</dbReference>
<feature type="transmembrane region" description="Helical" evidence="6">
    <location>
        <begin position="60"/>
        <end position="82"/>
    </location>
</feature>
<accession>A0A4V1AE90</accession>
<dbReference type="AlphaFoldDB" id="A0A4V1AE90"/>
<evidence type="ECO:0000313" key="8">
    <source>
        <dbReference type="EMBL" id="QBM88383.1"/>
    </source>
</evidence>
<evidence type="ECO:0000256" key="5">
    <source>
        <dbReference type="ARBA" id="ARBA00023136"/>
    </source>
</evidence>
<dbReference type="Gene3D" id="1.20.144.10">
    <property type="entry name" value="Phosphatidic acid phosphatase type 2/haloperoxidase"/>
    <property type="match status" value="1"/>
</dbReference>
<dbReference type="InterPro" id="IPR000326">
    <property type="entry name" value="PAP2/HPO"/>
</dbReference>
<dbReference type="GO" id="GO:0016020">
    <property type="term" value="C:membrane"/>
    <property type="evidence" value="ECO:0007669"/>
    <property type="project" value="UniProtKB-SubCell"/>
</dbReference>